<evidence type="ECO:0000256" key="3">
    <source>
        <dbReference type="ARBA" id="ARBA00008919"/>
    </source>
</evidence>
<dbReference type="InterPro" id="IPR038577">
    <property type="entry name" value="GT10-like_C_sf"/>
</dbReference>
<keyword evidence="6 11" id="KW-0812">Transmembrane</keyword>
<dbReference type="Pfam" id="PF00852">
    <property type="entry name" value="Glyco_transf_10"/>
    <property type="match status" value="1"/>
</dbReference>
<evidence type="ECO:0000256" key="8">
    <source>
        <dbReference type="ARBA" id="ARBA00022989"/>
    </source>
</evidence>
<feature type="domain" description="Fucosyltransferase C-terminal" evidence="12">
    <location>
        <begin position="128"/>
        <end position="268"/>
    </location>
</feature>
<keyword evidence="8" id="KW-1133">Transmembrane helix</keyword>
<dbReference type="FunCoup" id="D1ZZW8">
    <property type="interactions" value="463"/>
</dbReference>
<keyword evidence="5 11" id="KW-0808">Transferase</keyword>
<dbReference type="GO" id="GO:0046920">
    <property type="term" value="F:alpha-(1-&gt;3)-fucosyltransferase activity"/>
    <property type="evidence" value="ECO:0000318"/>
    <property type="project" value="GO_Central"/>
</dbReference>
<dbReference type="InParanoid" id="D1ZZW8"/>
<keyword evidence="11" id="KW-0333">Golgi apparatus</keyword>
<dbReference type="Gene3D" id="3.40.50.11660">
    <property type="entry name" value="Glycosyl transferase family 10, C-terminal domain"/>
    <property type="match status" value="1"/>
</dbReference>
<evidence type="ECO:0000256" key="4">
    <source>
        <dbReference type="ARBA" id="ARBA00022676"/>
    </source>
</evidence>
<name>D1ZZW8_TRICA</name>
<gene>
    <name evidence="14" type="primary">AUGUSTUS-3.0.2_07385</name>
    <name evidence="14" type="ORF">TcasGA2_TC007385</name>
</gene>
<dbReference type="PANTHER" id="PTHR11929">
    <property type="entry name" value="ALPHA- 1,3 -FUCOSYLTRANSFERASE"/>
    <property type="match status" value="1"/>
</dbReference>
<feature type="domain" description="Fucosyltransferase N-terminal" evidence="13">
    <location>
        <begin position="2"/>
        <end position="95"/>
    </location>
</feature>
<evidence type="ECO:0000256" key="11">
    <source>
        <dbReference type="RuleBase" id="RU003832"/>
    </source>
</evidence>
<dbReference type="PANTHER" id="PTHR11929:SF194">
    <property type="entry name" value="ALPHA-(1,3)-FUCOSYLTRANSFERASE 10"/>
    <property type="match status" value="1"/>
</dbReference>
<organism evidence="14 15">
    <name type="scientific">Tribolium castaneum</name>
    <name type="common">Red flour beetle</name>
    <dbReference type="NCBI Taxonomy" id="7070"/>
    <lineage>
        <taxon>Eukaryota</taxon>
        <taxon>Metazoa</taxon>
        <taxon>Ecdysozoa</taxon>
        <taxon>Arthropoda</taxon>
        <taxon>Hexapoda</taxon>
        <taxon>Insecta</taxon>
        <taxon>Pterygota</taxon>
        <taxon>Neoptera</taxon>
        <taxon>Endopterygota</taxon>
        <taxon>Coleoptera</taxon>
        <taxon>Polyphaga</taxon>
        <taxon>Cucujiformia</taxon>
        <taxon>Tenebrionidae</taxon>
        <taxon>Tenebrionidae incertae sedis</taxon>
        <taxon>Tribolium</taxon>
    </lineage>
</organism>
<dbReference type="HOGENOM" id="CLU_1095513_0_0_1"/>
<dbReference type="EMBL" id="KQ971338">
    <property type="protein sequence ID" value="EFA01784.2"/>
    <property type="molecule type" value="Genomic_DNA"/>
</dbReference>
<dbReference type="UniPathway" id="UPA00378"/>
<reference evidence="14 15" key="2">
    <citation type="journal article" date="2010" name="Nucleic Acids Res.">
        <title>BeetleBase in 2010: revisions to provide comprehensive genomic information for Tribolium castaneum.</title>
        <authorList>
            <person name="Kim H.S."/>
            <person name="Murphy T."/>
            <person name="Xia J."/>
            <person name="Caragea D."/>
            <person name="Park Y."/>
            <person name="Beeman R.W."/>
            <person name="Lorenzen M.D."/>
            <person name="Butcher S."/>
            <person name="Manak J.R."/>
            <person name="Brown S.J."/>
        </authorList>
    </citation>
    <scope>GENOME REANNOTATION</scope>
    <source>
        <strain evidence="14 15">Georgia GA2</strain>
    </source>
</reference>
<evidence type="ECO:0000256" key="5">
    <source>
        <dbReference type="ARBA" id="ARBA00022679"/>
    </source>
</evidence>
<dbReference type="GO" id="GO:0032580">
    <property type="term" value="C:Golgi cisterna membrane"/>
    <property type="evidence" value="ECO:0007669"/>
    <property type="project" value="UniProtKB-SubCell"/>
</dbReference>
<dbReference type="SUPFAM" id="SSF53756">
    <property type="entry name" value="UDP-Glycosyltransferase/glycogen phosphorylase"/>
    <property type="match status" value="1"/>
</dbReference>
<evidence type="ECO:0000256" key="10">
    <source>
        <dbReference type="ARBA" id="ARBA00023180"/>
    </source>
</evidence>
<evidence type="ECO:0000259" key="12">
    <source>
        <dbReference type="Pfam" id="PF00852"/>
    </source>
</evidence>
<reference evidence="14 15" key="1">
    <citation type="journal article" date="2008" name="Nature">
        <title>The genome of the model beetle and pest Tribolium castaneum.</title>
        <authorList>
            <consortium name="Tribolium Genome Sequencing Consortium"/>
            <person name="Richards S."/>
            <person name="Gibbs R.A."/>
            <person name="Weinstock G.M."/>
            <person name="Brown S.J."/>
            <person name="Denell R."/>
            <person name="Beeman R.W."/>
            <person name="Gibbs R."/>
            <person name="Beeman R.W."/>
            <person name="Brown S.J."/>
            <person name="Bucher G."/>
            <person name="Friedrich M."/>
            <person name="Grimmelikhuijzen C.J."/>
            <person name="Klingler M."/>
            <person name="Lorenzen M."/>
            <person name="Richards S."/>
            <person name="Roth S."/>
            <person name="Schroder R."/>
            <person name="Tautz D."/>
            <person name="Zdobnov E.M."/>
            <person name="Muzny D."/>
            <person name="Gibbs R.A."/>
            <person name="Weinstock G.M."/>
            <person name="Attaway T."/>
            <person name="Bell S."/>
            <person name="Buhay C.J."/>
            <person name="Chandrabose M.N."/>
            <person name="Chavez D."/>
            <person name="Clerk-Blankenburg K.P."/>
            <person name="Cree A."/>
            <person name="Dao M."/>
            <person name="Davis C."/>
            <person name="Chacko J."/>
            <person name="Dinh H."/>
            <person name="Dugan-Rocha S."/>
            <person name="Fowler G."/>
            <person name="Garner T.T."/>
            <person name="Garnes J."/>
            <person name="Gnirke A."/>
            <person name="Hawes A."/>
            <person name="Hernandez J."/>
            <person name="Hines S."/>
            <person name="Holder M."/>
            <person name="Hume J."/>
            <person name="Jhangiani S.N."/>
            <person name="Joshi V."/>
            <person name="Khan Z.M."/>
            <person name="Jackson L."/>
            <person name="Kovar C."/>
            <person name="Kowis A."/>
            <person name="Lee S."/>
            <person name="Lewis L.R."/>
            <person name="Margolis J."/>
            <person name="Morgan M."/>
            <person name="Nazareth L.V."/>
            <person name="Nguyen N."/>
            <person name="Okwuonu G."/>
            <person name="Parker D."/>
            <person name="Richards S."/>
            <person name="Ruiz S.J."/>
            <person name="Santibanez J."/>
            <person name="Savard J."/>
            <person name="Scherer S.E."/>
            <person name="Schneider B."/>
            <person name="Sodergren E."/>
            <person name="Tautz D."/>
            <person name="Vattahil S."/>
            <person name="Villasana D."/>
            <person name="White C.S."/>
            <person name="Wright R."/>
            <person name="Park Y."/>
            <person name="Beeman R.W."/>
            <person name="Lord J."/>
            <person name="Oppert B."/>
            <person name="Lorenzen M."/>
            <person name="Brown S."/>
            <person name="Wang L."/>
            <person name="Savard J."/>
            <person name="Tautz D."/>
            <person name="Richards S."/>
            <person name="Weinstock G."/>
            <person name="Gibbs R.A."/>
            <person name="Liu Y."/>
            <person name="Worley K."/>
            <person name="Weinstock G."/>
            <person name="Elsik C.G."/>
            <person name="Reese J.T."/>
            <person name="Elhaik E."/>
            <person name="Landan G."/>
            <person name="Graur D."/>
            <person name="Arensburger P."/>
            <person name="Atkinson P."/>
            <person name="Beeman R.W."/>
            <person name="Beidler J."/>
            <person name="Brown S.J."/>
            <person name="Demuth J.P."/>
            <person name="Drury D.W."/>
            <person name="Du Y.Z."/>
            <person name="Fujiwara H."/>
            <person name="Lorenzen M."/>
            <person name="Maselli V."/>
            <person name="Osanai M."/>
            <person name="Park Y."/>
            <person name="Robertson H.M."/>
            <person name="Tu Z."/>
            <person name="Wang J.J."/>
            <person name="Wang S."/>
            <person name="Richards S."/>
            <person name="Song H."/>
            <person name="Zhang L."/>
            <person name="Sodergren E."/>
            <person name="Werner D."/>
            <person name="Stanke M."/>
            <person name="Morgenstern B."/>
            <person name="Solovyev V."/>
            <person name="Kosarev P."/>
            <person name="Brown G."/>
            <person name="Chen H.C."/>
            <person name="Ermolaeva O."/>
            <person name="Hlavina W."/>
            <person name="Kapustin Y."/>
            <person name="Kiryutin B."/>
            <person name="Kitts P."/>
            <person name="Maglott D."/>
            <person name="Pruitt K."/>
            <person name="Sapojnikov V."/>
            <person name="Souvorov A."/>
            <person name="Mackey A.J."/>
            <person name="Waterhouse R.M."/>
            <person name="Wyder S."/>
            <person name="Zdobnov E.M."/>
            <person name="Zdobnov E.M."/>
            <person name="Wyder S."/>
            <person name="Kriventseva E.V."/>
            <person name="Kadowaki T."/>
            <person name="Bork P."/>
            <person name="Aranda M."/>
            <person name="Bao R."/>
            <person name="Beermann A."/>
            <person name="Berns N."/>
            <person name="Bolognesi R."/>
            <person name="Bonneton F."/>
            <person name="Bopp D."/>
            <person name="Brown S.J."/>
            <person name="Bucher G."/>
            <person name="Butts T."/>
            <person name="Chaumot A."/>
            <person name="Denell R.E."/>
            <person name="Ferrier D.E."/>
            <person name="Friedrich M."/>
            <person name="Gordon C.M."/>
            <person name="Jindra M."/>
            <person name="Klingler M."/>
            <person name="Lan Q."/>
            <person name="Lattorff H.M."/>
            <person name="Laudet V."/>
            <person name="von Levetsow C."/>
            <person name="Liu Z."/>
            <person name="Lutz R."/>
            <person name="Lynch J.A."/>
            <person name="da Fonseca R.N."/>
            <person name="Posnien N."/>
            <person name="Reuter R."/>
            <person name="Roth S."/>
            <person name="Savard J."/>
            <person name="Schinko J.B."/>
            <person name="Schmitt C."/>
            <person name="Schoppmeier M."/>
            <person name="Schroder R."/>
            <person name="Shippy T.D."/>
            <person name="Simonnet F."/>
            <person name="Marques-Souza H."/>
            <person name="Tautz D."/>
            <person name="Tomoyasu Y."/>
            <person name="Trauner J."/>
            <person name="Van der Zee M."/>
            <person name="Vervoort M."/>
            <person name="Wittkopp N."/>
            <person name="Wimmer E.A."/>
            <person name="Yang X."/>
            <person name="Jones A.K."/>
            <person name="Sattelle D.B."/>
            <person name="Ebert P.R."/>
            <person name="Nelson D."/>
            <person name="Scott J.G."/>
            <person name="Beeman R.W."/>
            <person name="Muthukrishnan S."/>
            <person name="Kramer K.J."/>
            <person name="Arakane Y."/>
            <person name="Beeman R.W."/>
            <person name="Zhu Q."/>
            <person name="Hogenkamp D."/>
            <person name="Dixit R."/>
            <person name="Oppert B."/>
            <person name="Jiang H."/>
            <person name="Zou Z."/>
            <person name="Marshall J."/>
            <person name="Elpidina E."/>
            <person name="Vinokurov K."/>
            <person name="Oppert C."/>
            <person name="Zou Z."/>
            <person name="Evans J."/>
            <person name="Lu Z."/>
            <person name="Zhao P."/>
            <person name="Sumathipala N."/>
            <person name="Altincicek B."/>
            <person name="Vilcinskas A."/>
            <person name="Williams M."/>
            <person name="Hultmark D."/>
            <person name="Hetru C."/>
            <person name="Jiang H."/>
            <person name="Grimmelikhuijzen C.J."/>
            <person name="Hauser F."/>
            <person name="Cazzamali G."/>
            <person name="Williamson M."/>
            <person name="Park Y."/>
            <person name="Li B."/>
            <person name="Tanaka Y."/>
            <person name="Predel R."/>
            <person name="Neupert S."/>
            <person name="Schachtner J."/>
            <person name="Verleyen P."/>
            <person name="Raible F."/>
            <person name="Bork P."/>
            <person name="Friedrich M."/>
            <person name="Walden K.K."/>
            <person name="Robertson H.M."/>
            <person name="Angeli S."/>
            <person name="Foret S."/>
            <person name="Bucher G."/>
            <person name="Schuetz S."/>
            <person name="Maleszka R."/>
            <person name="Wimmer E.A."/>
            <person name="Beeman R.W."/>
            <person name="Lorenzen M."/>
            <person name="Tomoyasu Y."/>
            <person name="Miller S.C."/>
            <person name="Grossmann D."/>
            <person name="Bucher G."/>
        </authorList>
    </citation>
    <scope>NUCLEOTIDE SEQUENCE [LARGE SCALE GENOMIC DNA]</scope>
    <source>
        <strain evidence="14 15">Georgia GA2</strain>
    </source>
</reference>
<sequence length="362" mass="42184">MWWTPFMGENERITACPNHNCILTKDRKYLNNTNLQAFLFYGSKFNISDLPKRKDTVWALFHEESPRNVALFLHKRTFEVFDIAATFSRHSDFPLTLQYLEKLSLLTDLQYFMDVKEKNKLLNSIAPVLYIQSDCDTPIERDNYVKELMKYIKVDSFGKCLKNKEFPPQVSEIYSLDLYNEQLLHFIAKYKFVIAFENAICDDYITEKLWRPLIAGSVPVYLGSPTVEDWLPNKNSAILAKNFHSPADLATHITKINDDDFLYEMYQGHKFGEIENSFLKSVLARGPFGIATDQEHPISAFECFVCEQIHEGFEKRVSDSVYNCQRPNPGNSWEYFWQLGDCQSRALVNFVKNGEMIEQEVC</sequence>
<dbReference type="Proteomes" id="UP000007266">
    <property type="component" value="Linkage group 4"/>
</dbReference>
<evidence type="ECO:0000256" key="1">
    <source>
        <dbReference type="ARBA" id="ARBA00004447"/>
    </source>
</evidence>
<evidence type="ECO:0000256" key="2">
    <source>
        <dbReference type="ARBA" id="ARBA00004922"/>
    </source>
</evidence>
<evidence type="ECO:0000256" key="7">
    <source>
        <dbReference type="ARBA" id="ARBA00022968"/>
    </source>
</evidence>
<keyword evidence="9" id="KW-0472">Membrane</keyword>
<dbReference type="InterPro" id="IPR031481">
    <property type="entry name" value="Glyco_tran_10_N"/>
</dbReference>
<evidence type="ECO:0000313" key="14">
    <source>
        <dbReference type="EMBL" id="EFA01784.2"/>
    </source>
</evidence>
<dbReference type="InterPro" id="IPR001503">
    <property type="entry name" value="Glyco_trans_10"/>
</dbReference>
<keyword evidence="4 11" id="KW-0328">Glycosyltransferase</keyword>
<proteinExistence type="inferred from homology"/>
<comment type="pathway">
    <text evidence="2">Protein modification; protein glycosylation.</text>
</comment>
<keyword evidence="7" id="KW-0735">Signal-anchor</keyword>
<dbReference type="OMA" id="HYMKELM"/>
<dbReference type="Pfam" id="PF17039">
    <property type="entry name" value="Glyco_tran_10_N"/>
    <property type="match status" value="1"/>
</dbReference>
<dbReference type="InterPro" id="IPR055270">
    <property type="entry name" value="Glyco_tran_10_C"/>
</dbReference>
<evidence type="ECO:0000259" key="13">
    <source>
        <dbReference type="Pfam" id="PF17039"/>
    </source>
</evidence>
<comment type="subcellular location">
    <subcellularLocation>
        <location evidence="1 11">Golgi apparatus</location>
        <location evidence="1 11">Golgi stack membrane</location>
        <topology evidence="1 11">Single-pass type II membrane protein</topology>
    </subcellularLocation>
</comment>
<keyword evidence="10" id="KW-0325">Glycoprotein</keyword>
<dbReference type="FunFam" id="3.40.50.11660:FF:000002">
    <property type="entry name" value="Alpha-(1,3)-fucosyltransferase"/>
    <property type="match status" value="1"/>
</dbReference>
<evidence type="ECO:0000313" key="15">
    <source>
        <dbReference type="Proteomes" id="UP000007266"/>
    </source>
</evidence>
<accession>D1ZZW8</accession>
<evidence type="ECO:0000256" key="9">
    <source>
        <dbReference type="ARBA" id="ARBA00023136"/>
    </source>
</evidence>
<comment type="similarity">
    <text evidence="3 11">Belongs to the glycosyltransferase 10 family.</text>
</comment>
<evidence type="ECO:0000256" key="6">
    <source>
        <dbReference type="ARBA" id="ARBA00022692"/>
    </source>
</evidence>
<keyword evidence="15" id="KW-1185">Reference proteome</keyword>
<dbReference type="AlphaFoldDB" id="D1ZZW8"/>
<dbReference type="EC" id="2.4.1.-" evidence="11"/>
<protein>
    <recommendedName>
        <fullName evidence="11">Fucosyltransferase</fullName>
        <ecNumber evidence="11">2.4.1.-</ecNumber>
    </recommendedName>
</protein>